<comment type="caution">
    <text evidence="6">The sequence shown here is derived from an EMBL/GenBank/DDBJ whole genome shotgun (WGS) entry which is preliminary data.</text>
</comment>
<dbReference type="PANTHER" id="PTHR43214">
    <property type="entry name" value="TWO-COMPONENT RESPONSE REGULATOR"/>
    <property type="match status" value="1"/>
</dbReference>
<gene>
    <name evidence="6" type="ORF">KEM10_14680</name>
</gene>
<dbReference type="SMART" id="SM00448">
    <property type="entry name" value="REC"/>
    <property type="match status" value="1"/>
</dbReference>
<evidence type="ECO:0000259" key="5">
    <source>
        <dbReference type="PROSITE" id="PS50110"/>
    </source>
</evidence>
<dbReference type="SMART" id="SM00421">
    <property type="entry name" value="HTH_LUXR"/>
    <property type="match status" value="1"/>
</dbReference>
<proteinExistence type="predicted"/>
<feature type="modified residue" description="4-aspartylphosphate" evidence="3">
    <location>
        <position position="56"/>
    </location>
</feature>
<dbReference type="Gene3D" id="3.40.50.2300">
    <property type="match status" value="1"/>
</dbReference>
<reference evidence="6 7" key="1">
    <citation type="journal article" date="2015" name="Int. J. Syst. Evol. Microbiol.">
        <title>Carboxylicivirga linearis sp. nov., isolated from a sea cucumber culture pond.</title>
        <authorList>
            <person name="Wang F.Q."/>
            <person name="Zhou Y.X."/>
            <person name="Lin X.Z."/>
            <person name="Chen G.J."/>
            <person name="Du Z.J."/>
        </authorList>
    </citation>
    <scope>NUCLEOTIDE SEQUENCE [LARGE SCALE GENOMIC DNA]</scope>
    <source>
        <strain evidence="6 7">FB218</strain>
    </source>
</reference>
<evidence type="ECO:0000256" key="3">
    <source>
        <dbReference type="PROSITE-ProRule" id="PRU00169"/>
    </source>
</evidence>
<keyword evidence="2" id="KW-0238">DNA-binding</keyword>
<accession>A0ABS5JXI5</accession>
<evidence type="ECO:0000256" key="2">
    <source>
        <dbReference type="ARBA" id="ARBA00023125"/>
    </source>
</evidence>
<dbReference type="EMBL" id="JAGUCO010000012">
    <property type="protein sequence ID" value="MBS2099538.1"/>
    <property type="molecule type" value="Genomic_DNA"/>
</dbReference>
<keyword evidence="7" id="KW-1185">Reference proteome</keyword>
<feature type="domain" description="Response regulatory" evidence="5">
    <location>
        <begin position="4"/>
        <end position="121"/>
    </location>
</feature>
<dbReference type="PROSITE" id="PS50110">
    <property type="entry name" value="RESPONSE_REGULATORY"/>
    <property type="match status" value="1"/>
</dbReference>
<dbReference type="SUPFAM" id="SSF46894">
    <property type="entry name" value="C-terminal effector domain of the bipartite response regulators"/>
    <property type="match status" value="1"/>
</dbReference>
<dbReference type="InterPro" id="IPR001789">
    <property type="entry name" value="Sig_transdc_resp-reg_receiver"/>
</dbReference>
<dbReference type="InterPro" id="IPR000792">
    <property type="entry name" value="Tscrpt_reg_LuxR_C"/>
</dbReference>
<evidence type="ECO:0000259" key="4">
    <source>
        <dbReference type="PROSITE" id="PS50043"/>
    </source>
</evidence>
<protein>
    <submittedName>
        <fullName evidence="6">Response regulator transcription factor</fullName>
    </submittedName>
</protein>
<dbReference type="PRINTS" id="PR00038">
    <property type="entry name" value="HTHLUXR"/>
</dbReference>
<dbReference type="CDD" id="cd17535">
    <property type="entry name" value="REC_NarL-like"/>
    <property type="match status" value="1"/>
</dbReference>
<dbReference type="InterPro" id="IPR039420">
    <property type="entry name" value="WalR-like"/>
</dbReference>
<dbReference type="InterPro" id="IPR058245">
    <property type="entry name" value="NreC/VraR/RcsB-like_REC"/>
</dbReference>
<dbReference type="InterPro" id="IPR016032">
    <property type="entry name" value="Sig_transdc_resp-reg_C-effctor"/>
</dbReference>
<dbReference type="SUPFAM" id="SSF52172">
    <property type="entry name" value="CheY-like"/>
    <property type="match status" value="1"/>
</dbReference>
<name>A0ABS5JXI5_9BACT</name>
<keyword evidence="1 3" id="KW-0597">Phosphoprotein</keyword>
<dbReference type="Proteomes" id="UP000708576">
    <property type="component" value="Unassembled WGS sequence"/>
</dbReference>
<dbReference type="PANTHER" id="PTHR43214:SF43">
    <property type="entry name" value="TWO-COMPONENT RESPONSE REGULATOR"/>
    <property type="match status" value="1"/>
</dbReference>
<sequence length="225" mass="25460">MGYIIGVVDDHPLFREGLKTILLQNSKVIEVVTFSDGEDVIHFLKNGGRVDVFFMDILMPKRDGLYTTDFIKKYYSDIKVLGLSSIEKVEYVEKMIAAGVDGYLQKDCNFTDITEALNAALSNKNYFCPKMIVALSVNTKVRLQNKKDSQVITGLSHRELEVYRCLCNGMGRAEIASALFISEKTVDKHKENIYKKTGCKNVIHLVVKGIRQGVLKLEELERTLQ</sequence>
<evidence type="ECO:0000256" key="1">
    <source>
        <dbReference type="ARBA" id="ARBA00022553"/>
    </source>
</evidence>
<evidence type="ECO:0000313" key="6">
    <source>
        <dbReference type="EMBL" id="MBS2099538.1"/>
    </source>
</evidence>
<organism evidence="6 7">
    <name type="scientific">Carboxylicivirga linearis</name>
    <dbReference type="NCBI Taxonomy" id="1628157"/>
    <lineage>
        <taxon>Bacteria</taxon>
        <taxon>Pseudomonadati</taxon>
        <taxon>Bacteroidota</taxon>
        <taxon>Bacteroidia</taxon>
        <taxon>Marinilabiliales</taxon>
        <taxon>Marinilabiliaceae</taxon>
        <taxon>Carboxylicivirga</taxon>
    </lineage>
</organism>
<dbReference type="Pfam" id="PF00196">
    <property type="entry name" value="GerE"/>
    <property type="match status" value="1"/>
</dbReference>
<dbReference type="PROSITE" id="PS50043">
    <property type="entry name" value="HTH_LUXR_2"/>
    <property type="match status" value="1"/>
</dbReference>
<dbReference type="RefSeq" id="WP_212216781.1">
    <property type="nucleotide sequence ID" value="NZ_JAGUCO010000012.1"/>
</dbReference>
<dbReference type="InterPro" id="IPR011006">
    <property type="entry name" value="CheY-like_superfamily"/>
</dbReference>
<dbReference type="Pfam" id="PF00072">
    <property type="entry name" value="Response_reg"/>
    <property type="match status" value="1"/>
</dbReference>
<evidence type="ECO:0000313" key="7">
    <source>
        <dbReference type="Proteomes" id="UP000708576"/>
    </source>
</evidence>
<feature type="domain" description="HTH luxR-type" evidence="4">
    <location>
        <begin position="146"/>
        <end position="213"/>
    </location>
</feature>
<dbReference type="CDD" id="cd06170">
    <property type="entry name" value="LuxR_C_like"/>
    <property type="match status" value="1"/>
</dbReference>